<comment type="similarity">
    <text evidence="1">Belongs to the cytochrome P450 family.</text>
</comment>
<evidence type="ECO:0000256" key="2">
    <source>
        <dbReference type="ARBA" id="ARBA00022723"/>
    </source>
</evidence>
<evidence type="ECO:0000313" key="6">
    <source>
        <dbReference type="Proteomes" id="UP001150941"/>
    </source>
</evidence>
<dbReference type="InterPro" id="IPR001128">
    <property type="entry name" value="Cyt_P450"/>
</dbReference>
<sequence>MLYLPLPLGQPPIPTIGDKLIIPTSSPWIRFERWSRIYGPISTLWVGRRPTITILSPNIAVDLLEKCSTNFSSRPRFVMGELNWTMLGSSFNPKARNGTPEDRCCIRLSTPMDSKTIRQR</sequence>
<dbReference type="PANTHER" id="PTHR46300:SF4">
    <property type="entry name" value="CYTOCHROME P450 98A3"/>
    <property type="match status" value="1"/>
</dbReference>
<evidence type="ECO:0000256" key="1">
    <source>
        <dbReference type="ARBA" id="ARBA00010617"/>
    </source>
</evidence>
<keyword evidence="3" id="KW-0560">Oxidoreductase</keyword>
<dbReference type="GO" id="GO:0043386">
    <property type="term" value="P:mycotoxin biosynthetic process"/>
    <property type="evidence" value="ECO:0007669"/>
    <property type="project" value="UniProtKB-ARBA"/>
</dbReference>
<dbReference type="OrthoDB" id="1103324at2759"/>
<dbReference type="SUPFAM" id="SSF48264">
    <property type="entry name" value="Cytochrome P450"/>
    <property type="match status" value="1"/>
</dbReference>
<accession>A0A9W9PHW6</accession>
<dbReference type="InterPro" id="IPR036396">
    <property type="entry name" value="Cyt_P450_sf"/>
</dbReference>
<dbReference type="GeneID" id="83198713"/>
<evidence type="ECO:0000313" key="5">
    <source>
        <dbReference type="EMBL" id="KAJ5247130.1"/>
    </source>
</evidence>
<organism evidence="5 6">
    <name type="scientific">Penicillium chermesinum</name>
    <dbReference type="NCBI Taxonomy" id="63820"/>
    <lineage>
        <taxon>Eukaryota</taxon>
        <taxon>Fungi</taxon>
        <taxon>Dikarya</taxon>
        <taxon>Ascomycota</taxon>
        <taxon>Pezizomycotina</taxon>
        <taxon>Eurotiomycetes</taxon>
        <taxon>Eurotiomycetidae</taxon>
        <taxon>Eurotiales</taxon>
        <taxon>Aspergillaceae</taxon>
        <taxon>Penicillium</taxon>
    </lineage>
</organism>
<dbReference type="InterPro" id="IPR050364">
    <property type="entry name" value="Cytochrome_P450_fung"/>
</dbReference>
<keyword evidence="4" id="KW-0408">Iron</keyword>
<dbReference type="PANTHER" id="PTHR46300">
    <property type="entry name" value="P450, PUTATIVE (EUROFUNG)-RELATED-RELATED"/>
    <property type="match status" value="1"/>
</dbReference>
<dbReference type="Pfam" id="PF00067">
    <property type="entry name" value="p450"/>
    <property type="match status" value="1"/>
</dbReference>
<protein>
    <submittedName>
        <fullName evidence="5">Uncharacterized protein</fullName>
    </submittedName>
</protein>
<dbReference type="Gene3D" id="1.10.630.10">
    <property type="entry name" value="Cytochrome P450"/>
    <property type="match status" value="1"/>
</dbReference>
<evidence type="ECO:0000256" key="3">
    <source>
        <dbReference type="ARBA" id="ARBA00023002"/>
    </source>
</evidence>
<comment type="caution">
    <text evidence="5">The sequence shown here is derived from an EMBL/GenBank/DDBJ whole genome shotgun (WGS) entry which is preliminary data.</text>
</comment>
<dbReference type="GO" id="GO:0005506">
    <property type="term" value="F:iron ion binding"/>
    <property type="evidence" value="ECO:0007669"/>
    <property type="project" value="InterPro"/>
</dbReference>
<dbReference type="EMBL" id="JAPQKS010000002">
    <property type="protein sequence ID" value="KAJ5247130.1"/>
    <property type="molecule type" value="Genomic_DNA"/>
</dbReference>
<dbReference type="AlphaFoldDB" id="A0A9W9PHW6"/>
<gene>
    <name evidence="5" type="ORF">N7468_002113</name>
</gene>
<dbReference type="GO" id="GO:0004497">
    <property type="term" value="F:monooxygenase activity"/>
    <property type="evidence" value="ECO:0007669"/>
    <property type="project" value="InterPro"/>
</dbReference>
<dbReference type="GO" id="GO:0020037">
    <property type="term" value="F:heme binding"/>
    <property type="evidence" value="ECO:0007669"/>
    <property type="project" value="InterPro"/>
</dbReference>
<name>A0A9W9PHW6_9EURO</name>
<proteinExistence type="inferred from homology"/>
<keyword evidence="6" id="KW-1185">Reference proteome</keyword>
<dbReference type="RefSeq" id="XP_058334551.1">
    <property type="nucleotide sequence ID" value="XM_058471410.1"/>
</dbReference>
<dbReference type="Proteomes" id="UP001150941">
    <property type="component" value="Unassembled WGS sequence"/>
</dbReference>
<keyword evidence="2" id="KW-0479">Metal-binding</keyword>
<dbReference type="GO" id="GO:0016705">
    <property type="term" value="F:oxidoreductase activity, acting on paired donors, with incorporation or reduction of molecular oxygen"/>
    <property type="evidence" value="ECO:0007669"/>
    <property type="project" value="InterPro"/>
</dbReference>
<reference evidence="5" key="2">
    <citation type="journal article" date="2023" name="IMA Fungus">
        <title>Comparative genomic study of the Penicillium genus elucidates a diverse pangenome and 15 lateral gene transfer events.</title>
        <authorList>
            <person name="Petersen C."/>
            <person name="Sorensen T."/>
            <person name="Nielsen M.R."/>
            <person name="Sondergaard T.E."/>
            <person name="Sorensen J.L."/>
            <person name="Fitzpatrick D.A."/>
            <person name="Frisvad J.C."/>
            <person name="Nielsen K.L."/>
        </authorList>
    </citation>
    <scope>NUCLEOTIDE SEQUENCE</scope>
    <source>
        <strain evidence="5">IBT 19713</strain>
    </source>
</reference>
<evidence type="ECO:0000256" key="4">
    <source>
        <dbReference type="ARBA" id="ARBA00023004"/>
    </source>
</evidence>
<reference evidence="5" key="1">
    <citation type="submission" date="2022-11" db="EMBL/GenBank/DDBJ databases">
        <authorList>
            <person name="Petersen C."/>
        </authorList>
    </citation>
    <scope>NUCLEOTIDE SEQUENCE</scope>
    <source>
        <strain evidence="5">IBT 19713</strain>
    </source>
</reference>